<dbReference type="InterPro" id="IPR017927">
    <property type="entry name" value="FAD-bd_FR_type"/>
</dbReference>
<dbReference type="PROSITE" id="PS51384">
    <property type="entry name" value="FAD_FR"/>
    <property type="match status" value="1"/>
</dbReference>
<dbReference type="CDD" id="cd06195">
    <property type="entry name" value="FNR1"/>
    <property type="match status" value="1"/>
</dbReference>
<dbReference type="InterPro" id="IPR001433">
    <property type="entry name" value="OxRdtase_FAD/NAD-bd"/>
</dbReference>
<dbReference type="Gene3D" id="3.40.50.80">
    <property type="entry name" value="Nucleotide-binding domain of ferredoxin-NADP reductase (FNR) module"/>
    <property type="match status" value="1"/>
</dbReference>
<organism evidence="11 12">
    <name type="scientific">Vibrio marisflavi CECT 7928</name>
    <dbReference type="NCBI Taxonomy" id="634439"/>
    <lineage>
        <taxon>Bacteria</taxon>
        <taxon>Pseudomonadati</taxon>
        <taxon>Pseudomonadota</taxon>
        <taxon>Gammaproteobacteria</taxon>
        <taxon>Vibrionales</taxon>
        <taxon>Vibrionaceae</taxon>
        <taxon>Vibrio</taxon>
    </lineage>
</organism>
<dbReference type="InterPro" id="IPR051930">
    <property type="entry name" value="FNR_type-1"/>
</dbReference>
<evidence type="ECO:0000256" key="3">
    <source>
        <dbReference type="ARBA" id="ARBA00013223"/>
    </source>
</evidence>
<dbReference type="Pfam" id="PF00175">
    <property type="entry name" value="NAD_binding_1"/>
    <property type="match status" value="1"/>
</dbReference>
<feature type="domain" description="FAD-binding FR-type" evidence="10">
    <location>
        <begin position="6"/>
        <end position="108"/>
    </location>
</feature>
<dbReference type="Gene3D" id="2.40.30.10">
    <property type="entry name" value="Translation factors"/>
    <property type="match status" value="1"/>
</dbReference>
<dbReference type="RefSeq" id="WP_237361614.1">
    <property type="nucleotide sequence ID" value="NZ_CAKLDM010000002.1"/>
</dbReference>
<comment type="similarity">
    <text evidence="2">Belongs to the ferredoxin--NADP reductase type 1 family.</text>
</comment>
<evidence type="ECO:0000256" key="7">
    <source>
        <dbReference type="ARBA" id="ARBA00022857"/>
    </source>
</evidence>
<evidence type="ECO:0000256" key="1">
    <source>
        <dbReference type="ARBA" id="ARBA00001974"/>
    </source>
</evidence>
<dbReference type="Proteomes" id="UP000838748">
    <property type="component" value="Unassembled WGS sequence"/>
</dbReference>
<dbReference type="SUPFAM" id="SSF63380">
    <property type="entry name" value="Riboflavin synthase domain-like"/>
    <property type="match status" value="1"/>
</dbReference>
<keyword evidence="8 11" id="KW-0560">Oxidoreductase</keyword>
<evidence type="ECO:0000313" key="12">
    <source>
        <dbReference type="Proteomes" id="UP000838748"/>
    </source>
</evidence>
<evidence type="ECO:0000259" key="10">
    <source>
        <dbReference type="PROSITE" id="PS51384"/>
    </source>
</evidence>
<dbReference type="InterPro" id="IPR033892">
    <property type="entry name" value="FNR_bac"/>
</dbReference>
<keyword evidence="6" id="KW-0274">FAD</keyword>
<protein>
    <recommendedName>
        <fullName evidence="3">ferredoxin--NADP(+) reductase</fullName>
        <ecNumber evidence="3">1.18.1.2</ecNumber>
    </recommendedName>
</protein>
<keyword evidence="7" id="KW-0521">NADP</keyword>
<keyword evidence="4" id="KW-0285">Flavoprotein</keyword>
<dbReference type="InterPro" id="IPR039261">
    <property type="entry name" value="FNR_nucleotide-bd"/>
</dbReference>
<dbReference type="SUPFAM" id="SSF52343">
    <property type="entry name" value="Ferredoxin reductase-like, C-terminal NADP-linked domain"/>
    <property type="match status" value="1"/>
</dbReference>
<dbReference type="EC" id="1.18.1.2" evidence="3"/>
<evidence type="ECO:0000313" key="11">
    <source>
        <dbReference type="EMBL" id="CAH0539639.1"/>
    </source>
</evidence>
<evidence type="ECO:0000256" key="5">
    <source>
        <dbReference type="ARBA" id="ARBA00022741"/>
    </source>
</evidence>
<evidence type="ECO:0000256" key="9">
    <source>
        <dbReference type="ARBA" id="ARBA00047776"/>
    </source>
</evidence>
<comment type="caution">
    <text evidence="11">The sequence shown here is derived from an EMBL/GenBank/DDBJ whole genome shotgun (WGS) entry which is preliminary data.</text>
</comment>
<dbReference type="EMBL" id="CAKLDM010000002">
    <property type="protein sequence ID" value="CAH0539639.1"/>
    <property type="molecule type" value="Genomic_DNA"/>
</dbReference>
<accession>A0ABM9A4Y1</accession>
<evidence type="ECO:0000256" key="4">
    <source>
        <dbReference type="ARBA" id="ARBA00022630"/>
    </source>
</evidence>
<gene>
    <name evidence="11" type="primary">fpr</name>
    <name evidence="11" type="ORF">VMF7928_02316</name>
</gene>
<sequence length="255" mass="29028">MQSIPRDVVVGEVIKRVDWTDKIFTIWVRSDVGPYKAGQFTKLALPNEAGEWTKRAYSMVSSHQLTPNELEFLIITDDNGTLTPRLNQLSVGDEVYVGKTISGFMTIDEIPDYAKDLWLLSTGTAIGPYLSILREKEAVQRFRKIVLVHAVRYGNELVYPELTQQLIHQYEGRLLHVPIISREQESEVLHGRIPKLLLSGEIQAEAALDISVDYSWVYMCGNPQMVRDTAETLKALGLTKHLRKKPGHFSSENYW</sequence>
<name>A0ABM9A4Y1_9VIBR</name>
<reference evidence="11" key="1">
    <citation type="submission" date="2021-11" db="EMBL/GenBank/DDBJ databases">
        <authorList>
            <person name="Rodrigo-Torres L."/>
            <person name="Arahal R. D."/>
            <person name="Lucena T."/>
        </authorList>
    </citation>
    <scope>NUCLEOTIDE SEQUENCE</scope>
    <source>
        <strain evidence="11">CECT 7928</strain>
    </source>
</reference>
<dbReference type="PANTHER" id="PTHR47878">
    <property type="entry name" value="OXIDOREDUCTASE FAD/NAD(P)-BINDING DOMAIN PROTEIN"/>
    <property type="match status" value="1"/>
</dbReference>
<keyword evidence="12" id="KW-1185">Reference proteome</keyword>
<keyword evidence="5" id="KW-0547">Nucleotide-binding</keyword>
<evidence type="ECO:0000256" key="2">
    <source>
        <dbReference type="ARBA" id="ARBA00008312"/>
    </source>
</evidence>
<comment type="catalytic activity">
    <reaction evidence="9">
        <text>2 reduced [2Fe-2S]-[ferredoxin] + NADP(+) + H(+) = 2 oxidized [2Fe-2S]-[ferredoxin] + NADPH</text>
        <dbReference type="Rhea" id="RHEA:20125"/>
        <dbReference type="Rhea" id="RHEA-COMP:10000"/>
        <dbReference type="Rhea" id="RHEA-COMP:10001"/>
        <dbReference type="ChEBI" id="CHEBI:15378"/>
        <dbReference type="ChEBI" id="CHEBI:33737"/>
        <dbReference type="ChEBI" id="CHEBI:33738"/>
        <dbReference type="ChEBI" id="CHEBI:57783"/>
        <dbReference type="ChEBI" id="CHEBI:58349"/>
        <dbReference type="EC" id="1.18.1.2"/>
    </reaction>
</comment>
<dbReference type="InterPro" id="IPR017938">
    <property type="entry name" value="Riboflavin_synthase-like_b-brl"/>
</dbReference>
<proteinExistence type="inferred from homology"/>
<dbReference type="PANTHER" id="PTHR47878:SF1">
    <property type="entry name" value="FLAVODOXIN_FERREDOXIN--NADP REDUCTASE"/>
    <property type="match status" value="1"/>
</dbReference>
<evidence type="ECO:0000256" key="6">
    <source>
        <dbReference type="ARBA" id="ARBA00022827"/>
    </source>
</evidence>
<comment type="cofactor">
    <cofactor evidence="1">
        <name>FAD</name>
        <dbReference type="ChEBI" id="CHEBI:57692"/>
    </cofactor>
</comment>
<dbReference type="PRINTS" id="PR00410">
    <property type="entry name" value="PHEHYDRXLASE"/>
</dbReference>
<dbReference type="GO" id="GO:0004324">
    <property type="term" value="F:ferredoxin-NADP+ reductase activity"/>
    <property type="evidence" value="ECO:0007669"/>
    <property type="project" value="UniProtKB-EC"/>
</dbReference>
<evidence type="ECO:0000256" key="8">
    <source>
        <dbReference type="ARBA" id="ARBA00023002"/>
    </source>
</evidence>